<dbReference type="InterPro" id="IPR003959">
    <property type="entry name" value="ATPase_AAA_core"/>
</dbReference>
<dbReference type="GO" id="GO:0016887">
    <property type="term" value="F:ATP hydrolysis activity"/>
    <property type="evidence" value="ECO:0007669"/>
    <property type="project" value="InterPro"/>
</dbReference>
<dbReference type="Gene3D" id="3.40.50.300">
    <property type="entry name" value="P-loop containing nucleotide triphosphate hydrolases"/>
    <property type="match status" value="1"/>
</dbReference>
<dbReference type="Proteomes" id="UP001303473">
    <property type="component" value="Unassembled WGS sequence"/>
</dbReference>
<evidence type="ECO:0000313" key="2">
    <source>
        <dbReference type="EMBL" id="KAK3935966.1"/>
    </source>
</evidence>
<dbReference type="AlphaFoldDB" id="A0AAN6MZR9"/>
<keyword evidence="2" id="KW-0378">Hydrolase</keyword>
<accession>A0AAN6MZR9</accession>
<dbReference type="SUPFAM" id="SSF52540">
    <property type="entry name" value="P-loop containing nucleoside triphosphate hydrolases"/>
    <property type="match status" value="1"/>
</dbReference>
<evidence type="ECO:0000259" key="1">
    <source>
        <dbReference type="SMART" id="SM00382"/>
    </source>
</evidence>
<feature type="domain" description="AAA+ ATPase" evidence="1">
    <location>
        <begin position="10"/>
        <end position="145"/>
    </location>
</feature>
<dbReference type="Pfam" id="PF00004">
    <property type="entry name" value="AAA"/>
    <property type="match status" value="1"/>
</dbReference>
<gene>
    <name evidence="2" type="ORF">QBC46DRAFT_270601</name>
</gene>
<protein>
    <submittedName>
        <fullName evidence="2">P-loop containing nucleoside triphosphate hydrolase protein</fullName>
    </submittedName>
</protein>
<keyword evidence="3" id="KW-1185">Reference proteome</keyword>
<sequence>FKDFVQGKGRGINFLLHGPPGVGKTLTAEVLAESSRIPLYIVGVSAYCYSPLTQIGPCRADPVKVEPILRNVFKIASRWRALLLLDEADVFLTQRSDNPQINALVSVFLRGLEQYDGILFLTTNRLQAFDEAVLSRVHLALKYEALGRPARRAVWKYFLDQARTKQGPPAFGDDVIDNLAKQELNGRDIRNLVFLAQSIAEYQGTVVNESHLETSIAGKRELQTDFQGVGAIENRNSYM</sequence>
<proteinExistence type="predicted"/>
<organism evidence="2 3">
    <name type="scientific">Diplogelasinospora grovesii</name>
    <dbReference type="NCBI Taxonomy" id="303347"/>
    <lineage>
        <taxon>Eukaryota</taxon>
        <taxon>Fungi</taxon>
        <taxon>Dikarya</taxon>
        <taxon>Ascomycota</taxon>
        <taxon>Pezizomycotina</taxon>
        <taxon>Sordariomycetes</taxon>
        <taxon>Sordariomycetidae</taxon>
        <taxon>Sordariales</taxon>
        <taxon>Diplogelasinosporaceae</taxon>
        <taxon>Diplogelasinospora</taxon>
    </lineage>
</organism>
<dbReference type="InterPro" id="IPR027417">
    <property type="entry name" value="P-loop_NTPase"/>
</dbReference>
<dbReference type="GO" id="GO:0005524">
    <property type="term" value="F:ATP binding"/>
    <property type="evidence" value="ECO:0007669"/>
    <property type="project" value="InterPro"/>
</dbReference>
<dbReference type="CDD" id="cd19481">
    <property type="entry name" value="RecA-like_protease"/>
    <property type="match status" value="1"/>
</dbReference>
<dbReference type="InterPro" id="IPR003593">
    <property type="entry name" value="AAA+_ATPase"/>
</dbReference>
<dbReference type="PANTHER" id="PTHR46411">
    <property type="entry name" value="FAMILY ATPASE, PUTATIVE-RELATED"/>
    <property type="match status" value="1"/>
</dbReference>
<name>A0AAN6MZR9_9PEZI</name>
<dbReference type="PANTHER" id="PTHR46411:SF3">
    <property type="entry name" value="AAA+ ATPASE DOMAIN-CONTAINING PROTEIN"/>
    <property type="match status" value="1"/>
</dbReference>
<dbReference type="SMART" id="SM00382">
    <property type="entry name" value="AAA"/>
    <property type="match status" value="1"/>
</dbReference>
<evidence type="ECO:0000313" key="3">
    <source>
        <dbReference type="Proteomes" id="UP001303473"/>
    </source>
</evidence>
<feature type="non-terminal residue" evidence="2">
    <location>
        <position position="1"/>
    </location>
</feature>
<dbReference type="EMBL" id="MU853899">
    <property type="protein sequence ID" value="KAK3935966.1"/>
    <property type="molecule type" value="Genomic_DNA"/>
</dbReference>
<reference evidence="3" key="1">
    <citation type="journal article" date="2023" name="Mol. Phylogenet. Evol.">
        <title>Genome-scale phylogeny and comparative genomics of the fungal order Sordariales.</title>
        <authorList>
            <person name="Hensen N."/>
            <person name="Bonometti L."/>
            <person name="Westerberg I."/>
            <person name="Brannstrom I.O."/>
            <person name="Guillou S."/>
            <person name="Cros-Aarteil S."/>
            <person name="Calhoun S."/>
            <person name="Haridas S."/>
            <person name="Kuo A."/>
            <person name="Mondo S."/>
            <person name="Pangilinan J."/>
            <person name="Riley R."/>
            <person name="LaButti K."/>
            <person name="Andreopoulos B."/>
            <person name="Lipzen A."/>
            <person name="Chen C."/>
            <person name="Yan M."/>
            <person name="Daum C."/>
            <person name="Ng V."/>
            <person name="Clum A."/>
            <person name="Steindorff A."/>
            <person name="Ohm R.A."/>
            <person name="Martin F."/>
            <person name="Silar P."/>
            <person name="Natvig D.O."/>
            <person name="Lalanne C."/>
            <person name="Gautier V."/>
            <person name="Ament-Velasquez S.L."/>
            <person name="Kruys A."/>
            <person name="Hutchinson M.I."/>
            <person name="Powell A.J."/>
            <person name="Barry K."/>
            <person name="Miller A.N."/>
            <person name="Grigoriev I.V."/>
            <person name="Debuchy R."/>
            <person name="Gladieux P."/>
            <person name="Hiltunen Thoren M."/>
            <person name="Johannesson H."/>
        </authorList>
    </citation>
    <scope>NUCLEOTIDE SEQUENCE [LARGE SCALE GENOMIC DNA]</scope>
    <source>
        <strain evidence="3">CBS 340.73</strain>
    </source>
</reference>
<comment type="caution">
    <text evidence="2">The sequence shown here is derived from an EMBL/GenBank/DDBJ whole genome shotgun (WGS) entry which is preliminary data.</text>
</comment>